<keyword evidence="7" id="KW-0677">Repeat</keyword>
<evidence type="ECO:0000259" key="12">
    <source>
        <dbReference type="Pfam" id="PF00432"/>
    </source>
</evidence>
<dbReference type="InterPro" id="IPR008930">
    <property type="entry name" value="Terpenoid_cyclase/PrenylTrfase"/>
</dbReference>
<evidence type="ECO:0000256" key="6">
    <source>
        <dbReference type="ARBA" id="ARBA00022723"/>
    </source>
</evidence>
<dbReference type="EC" id="2.5.1.60" evidence="3 11"/>
<name>A0A8H2WQQ1_9AGAM</name>
<protein>
    <recommendedName>
        <fullName evidence="10 11">Geranylgeranyl transferase type-2 subunit beta</fullName>
        <ecNumber evidence="3 11">2.5.1.60</ecNumber>
    </recommendedName>
</protein>
<comment type="subunit">
    <text evidence="2">Heterodimer of an alpha and a beta subunit.</text>
</comment>
<reference evidence="13" key="1">
    <citation type="submission" date="2021-01" db="EMBL/GenBank/DDBJ databases">
        <authorList>
            <person name="Kaushik A."/>
        </authorList>
    </citation>
    <scope>NUCLEOTIDE SEQUENCE</scope>
    <source>
        <strain evidence="13">AG3-1AP</strain>
    </source>
</reference>
<accession>A0A8H2WQQ1</accession>
<evidence type="ECO:0000256" key="1">
    <source>
        <dbReference type="ARBA" id="ARBA00010497"/>
    </source>
</evidence>
<evidence type="ECO:0000256" key="4">
    <source>
        <dbReference type="ARBA" id="ARBA00022602"/>
    </source>
</evidence>
<feature type="domain" description="Prenyltransferase alpha-alpha toroid" evidence="12">
    <location>
        <begin position="200"/>
        <end position="319"/>
    </location>
</feature>
<comment type="caution">
    <text evidence="13">The sequence shown here is derived from an EMBL/GenBank/DDBJ whole genome shotgun (WGS) entry which is preliminary data.</text>
</comment>
<dbReference type="GO" id="GO:0072657">
    <property type="term" value="P:protein localization to membrane"/>
    <property type="evidence" value="ECO:0007669"/>
    <property type="project" value="UniProtKB-ARBA"/>
</dbReference>
<evidence type="ECO:0000256" key="7">
    <source>
        <dbReference type="ARBA" id="ARBA00022737"/>
    </source>
</evidence>
<dbReference type="InterPro" id="IPR001330">
    <property type="entry name" value="Prenyltrans"/>
</dbReference>
<dbReference type="InterPro" id="IPR026873">
    <property type="entry name" value="Ptb1"/>
</dbReference>
<keyword evidence="5 11" id="KW-0808">Transferase</keyword>
<dbReference type="Pfam" id="PF00432">
    <property type="entry name" value="Prenyltrans"/>
    <property type="match status" value="2"/>
</dbReference>
<dbReference type="AlphaFoldDB" id="A0A8H2WQQ1"/>
<dbReference type="GO" id="GO:0046872">
    <property type="term" value="F:metal ion binding"/>
    <property type="evidence" value="ECO:0007669"/>
    <property type="project" value="UniProtKB-KW"/>
</dbReference>
<evidence type="ECO:0000256" key="5">
    <source>
        <dbReference type="ARBA" id="ARBA00022679"/>
    </source>
</evidence>
<evidence type="ECO:0000256" key="3">
    <source>
        <dbReference type="ARBA" id="ARBA00012656"/>
    </source>
</evidence>
<comment type="cofactor">
    <cofactor evidence="11">
        <name>Zn(2+)</name>
        <dbReference type="ChEBI" id="CHEBI:29105"/>
    </cofactor>
    <text evidence="11">Binds 1 zinc ion per subunit.</text>
</comment>
<keyword evidence="4 11" id="KW-0637">Prenyltransferase</keyword>
<dbReference type="GO" id="GO:0005968">
    <property type="term" value="C:Rab-protein geranylgeranyltransferase complex"/>
    <property type="evidence" value="ECO:0007669"/>
    <property type="project" value="UniProtKB-UniRule"/>
</dbReference>
<dbReference type="CDD" id="cd02894">
    <property type="entry name" value="GGTase-II"/>
    <property type="match status" value="1"/>
</dbReference>
<keyword evidence="6 11" id="KW-0479">Metal-binding</keyword>
<comment type="similarity">
    <text evidence="1 11">Belongs to the protein prenyltransferase subunit beta family.</text>
</comment>
<sequence length="343" mass="38003">MSLTALETQKHIDYVQKLGKNHDLAFYLTSHLRLNAVYWGFTAVSIMGQPTALERDDMIDFVMSCWDDKQGGFGTFPGHDAHVLSTLSAIQILVMQNAADKLDKERVTKYILSLQTSEGSFMGDRWGEIDTRFGLCATMALSLLGSLSELDLERTVGYIRRCRNFDGGFGGCEGGESHAAQGAQCYMPLSDLYLPFDTLVYVCLGTLVILDRLDEVDQPTLAWWLAERQLPNGEANYLINAQVCYSFWVLSSLAILRKLHWIDADALTKFILSAQDPDAGGIADRPGDMADVFHTLFGVAGLSLLGYPSLVDIDPVYCMPAATIEKLGLRKDWRALPRRTPAA</sequence>
<dbReference type="GO" id="GO:0004663">
    <property type="term" value="F:Rab geranylgeranyltransferase activity"/>
    <property type="evidence" value="ECO:0007669"/>
    <property type="project" value="UniProtKB-UniRule"/>
</dbReference>
<keyword evidence="8 11" id="KW-0862">Zinc</keyword>
<evidence type="ECO:0000313" key="13">
    <source>
        <dbReference type="EMBL" id="CAE6400238.1"/>
    </source>
</evidence>
<dbReference type="Gene3D" id="1.50.10.20">
    <property type="match status" value="1"/>
</dbReference>
<proteinExistence type="inferred from homology"/>
<dbReference type="SUPFAM" id="SSF48239">
    <property type="entry name" value="Terpenoid cyclases/Protein prenyltransferases"/>
    <property type="match status" value="1"/>
</dbReference>
<evidence type="ECO:0000256" key="9">
    <source>
        <dbReference type="ARBA" id="ARBA00047658"/>
    </source>
</evidence>
<evidence type="ECO:0000256" key="2">
    <source>
        <dbReference type="ARBA" id="ARBA00011355"/>
    </source>
</evidence>
<feature type="domain" description="Prenyltransferase alpha-alpha toroid" evidence="12">
    <location>
        <begin position="6"/>
        <end position="181"/>
    </location>
</feature>
<dbReference type="PANTHER" id="PTHR11774">
    <property type="entry name" value="GERANYLGERANYL TRANSFERASE TYPE BETA SUBUNIT"/>
    <property type="match status" value="1"/>
</dbReference>
<evidence type="ECO:0000256" key="8">
    <source>
        <dbReference type="ARBA" id="ARBA00022833"/>
    </source>
</evidence>
<organism evidence="13 14">
    <name type="scientific">Rhizoctonia solani</name>
    <dbReference type="NCBI Taxonomy" id="456999"/>
    <lineage>
        <taxon>Eukaryota</taxon>
        <taxon>Fungi</taxon>
        <taxon>Dikarya</taxon>
        <taxon>Basidiomycota</taxon>
        <taxon>Agaricomycotina</taxon>
        <taxon>Agaricomycetes</taxon>
        <taxon>Cantharellales</taxon>
        <taxon>Ceratobasidiaceae</taxon>
        <taxon>Rhizoctonia</taxon>
    </lineage>
</organism>
<gene>
    <name evidence="13" type="ORF">RDB_LOCUS14168</name>
</gene>
<evidence type="ECO:0000256" key="10">
    <source>
        <dbReference type="ARBA" id="ARBA00069127"/>
    </source>
</evidence>
<dbReference type="InterPro" id="IPR045089">
    <property type="entry name" value="PGGT1B-like"/>
</dbReference>
<comment type="function">
    <text evidence="11">Catalyzes the transfer of a geranylgeranyl moiety from geranylgeranyl diphosphate to both cysteines of proteins with the C-terminal sequence -XXCC, -XCXC and -CCXX.</text>
</comment>
<comment type="catalytic activity">
    <reaction evidence="9 11">
        <text>geranylgeranyl diphosphate + L-cysteinyl-[protein] = S-geranylgeranyl-L-cysteinyl-[protein] + diphosphate</text>
        <dbReference type="Rhea" id="RHEA:21240"/>
        <dbReference type="Rhea" id="RHEA-COMP:10131"/>
        <dbReference type="Rhea" id="RHEA-COMP:11537"/>
        <dbReference type="ChEBI" id="CHEBI:29950"/>
        <dbReference type="ChEBI" id="CHEBI:33019"/>
        <dbReference type="ChEBI" id="CHEBI:57533"/>
        <dbReference type="ChEBI" id="CHEBI:86021"/>
        <dbReference type="EC" id="2.5.1.60"/>
    </reaction>
</comment>
<dbReference type="Proteomes" id="UP000663831">
    <property type="component" value="Unassembled WGS sequence"/>
</dbReference>
<dbReference type="FunFam" id="1.50.10.20:FF:000012">
    <property type="entry name" value="Geranylgeranyl transferase type-2 subunit beta"/>
    <property type="match status" value="1"/>
</dbReference>
<evidence type="ECO:0000313" key="14">
    <source>
        <dbReference type="Proteomes" id="UP000663831"/>
    </source>
</evidence>
<evidence type="ECO:0000256" key="11">
    <source>
        <dbReference type="RuleBase" id="RU365076"/>
    </source>
</evidence>
<dbReference type="PANTHER" id="PTHR11774:SF11">
    <property type="entry name" value="GERANYLGERANYL TRANSFERASE TYPE-2 SUBUNIT BETA"/>
    <property type="match status" value="1"/>
</dbReference>
<dbReference type="EMBL" id="CAJMWV010000504">
    <property type="protein sequence ID" value="CAE6400238.1"/>
    <property type="molecule type" value="Genomic_DNA"/>
</dbReference>